<dbReference type="Gene3D" id="1.20.120.530">
    <property type="entry name" value="GntR ligand-binding domain-like"/>
    <property type="match status" value="1"/>
</dbReference>
<keyword evidence="2" id="KW-0238">DNA-binding</keyword>
<dbReference type="InterPro" id="IPR036390">
    <property type="entry name" value="WH_DNA-bd_sf"/>
</dbReference>
<feature type="compositionally biased region" description="Basic and acidic residues" evidence="4">
    <location>
        <begin position="9"/>
        <end position="34"/>
    </location>
</feature>
<dbReference type="InterPro" id="IPR008920">
    <property type="entry name" value="TF_FadR/GntR_C"/>
</dbReference>
<keyword evidence="7" id="KW-1185">Reference proteome</keyword>
<evidence type="ECO:0000259" key="5">
    <source>
        <dbReference type="PROSITE" id="PS50949"/>
    </source>
</evidence>
<dbReference type="PROSITE" id="PS50949">
    <property type="entry name" value="HTH_GNTR"/>
    <property type="match status" value="1"/>
</dbReference>
<dbReference type="PRINTS" id="PR00035">
    <property type="entry name" value="HTHGNTR"/>
</dbReference>
<evidence type="ECO:0000256" key="4">
    <source>
        <dbReference type="SAM" id="MobiDB-lite"/>
    </source>
</evidence>
<dbReference type="SUPFAM" id="SSF48008">
    <property type="entry name" value="GntR ligand-binding domain-like"/>
    <property type="match status" value="1"/>
</dbReference>
<dbReference type="EMBL" id="JBIRWE010000003">
    <property type="protein sequence ID" value="MFI1964604.1"/>
    <property type="molecule type" value="Genomic_DNA"/>
</dbReference>
<accession>A0ABW7UTC3</accession>
<dbReference type="PANTHER" id="PTHR43537:SF5">
    <property type="entry name" value="UXU OPERON TRANSCRIPTIONAL REGULATOR"/>
    <property type="match status" value="1"/>
</dbReference>
<dbReference type="Pfam" id="PF00392">
    <property type="entry name" value="GntR"/>
    <property type="match status" value="1"/>
</dbReference>
<dbReference type="SUPFAM" id="SSF46785">
    <property type="entry name" value="Winged helix' DNA-binding domain"/>
    <property type="match status" value="1"/>
</dbReference>
<dbReference type="InterPro" id="IPR000524">
    <property type="entry name" value="Tscrpt_reg_HTH_GntR"/>
</dbReference>
<evidence type="ECO:0000313" key="6">
    <source>
        <dbReference type="EMBL" id="MFI1964604.1"/>
    </source>
</evidence>
<evidence type="ECO:0000256" key="2">
    <source>
        <dbReference type="ARBA" id="ARBA00023125"/>
    </source>
</evidence>
<dbReference type="RefSeq" id="WP_079101704.1">
    <property type="nucleotide sequence ID" value="NZ_JBIRWE010000003.1"/>
</dbReference>
<reference evidence="6 7" key="1">
    <citation type="submission" date="2024-10" db="EMBL/GenBank/DDBJ databases">
        <title>The Natural Products Discovery Center: Release of the First 8490 Sequenced Strains for Exploring Actinobacteria Biosynthetic Diversity.</title>
        <authorList>
            <person name="Kalkreuter E."/>
            <person name="Kautsar S.A."/>
            <person name="Yang D."/>
            <person name="Bader C.D."/>
            <person name="Teijaro C.N."/>
            <person name="Fluegel L."/>
            <person name="Davis C.M."/>
            <person name="Simpson J.R."/>
            <person name="Lauterbach L."/>
            <person name="Steele A.D."/>
            <person name="Gui C."/>
            <person name="Meng S."/>
            <person name="Li G."/>
            <person name="Viehrig K."/>
            <person name="Ye F."/>
            <person name="Su P."/>
            <person name="Kiefer A.F."/>
            <person name="Nichols A."/>
            <person name="Cepeda A.J."/>
            <person name="Yan W."/>
            <person name="Fan B."/>
            <person name="Jiang Y."/>
            <person name="Adhikari A."/>
            <person name="Zheng C.-J."/>
            <person name="Schuster L."/>
            <person name="Cowan T.M."/>
            <person name="Smanski M.J."/>
            <person name="Chevrette M.G."/>
            <person name="De Carvalho L.P.S."/>
            <person name="Shen B."/>
        </authorList>
    </citation>
    <scope>NUCLEOTIDE SEQUENCE [LARGE SCALE GENOMIC DNA]</scope>
    <source>
        <strain evidence="6 7">NPDC020327</strain>
    </source>
</reference>
<organism evidence="6 7">
    <name type="scientific">Streptomyces pathocidini</name>
    <dbReference type="NCBI Taxonomy" id="1650571"/>
    <lineage>
        <taxon>Bacteria</taxon>
        <taxon>Bacillati</taxon>
        <taxon>Actinomycetota</taxon>
        <taxon>Actinomycetes</taxon>
        <taxon>Kitasatosporales</taxon>
        <taxon>Streptomycetaceae</taxon>
        <taxon>Streptomyces</taxon>
    </lineage>
</organism>
<dbReference type="CDD" id="cd07377">
    <property type="entry name" value="WHTH_GntR"/>
    <property type="match status" value="1"/>
</dbReference>
<sequence>MPETAVPQAEHREQTGPAEHGEQTESGERAESGDGYRPGYEVTAERILEFIAARGLRPGDRLPTEVRLAQELDVSRSVTREAIKILSALGRVRAHRGRGLFVADEPGLLAPRKTDPVFFMPTDLNHIMLVFEYRGIQETEISRLAAERATPAELRAIGEAVDRYREGAARADSALFGPADEDFHLAVATAAHNPFLTQAVQKARQLLAQSTVIGLGGRTIDRVAAAAVEHAAIYEAIRAGRPEAAARAAAEHIDNSLEDYRKAVRQRLFG</sequence>
<dbReference type="InterPro" id="IPR036388">
    <property type="entry name" value="WH-like_DNA-bd_sf"/>
</dbReference>
<keyword evidence="3" id="KW-0804">Transcription</keyword>
<dbReference type="Proteomes" id="UP001611548">
    <property type="component" value="Unassembled WGS sequence"/>
</dbReference>
<dbReference type="SMART" id="SM00895">
    <property type="entry name" value="FCD"/>
    <property type="match status" value="1"/>
</dbReference>
<gene>
    <name evidence="6" type="ORF">ACH429_10865</name>
</gene>
<protein>
    <submittedName>
        <fullName evidence="6">FadR/GntR family transcriptional regulator</fullName>
    </submittedName>
</protein>
<dbReference type="InterPro" id="IPR011711">
    <property type="entry name" value="GntR_C"/>
</dbReference>
<feature type="domain" description="HTH gntR-type" evidence="5">
    <location>
        <begin position="37"/>
        <end position="105"/>
    </location>
</feature>
<evidence type="ECO:0000313" key="7">
    <source>
        <dbReference type="Proteomes" id="UP001611548"/>
    </source>
</evidence>
<dbReference type="Gene3D" id="1.10.10.10">
    <property type="entry name" value="Winged helix-like DNA-binding domain superfamily/Winged helix DNA-binding domain"/>
    <property type="match status" value="1"/>
</dbReference>
<name>A0ABW7UTC3_9ACTN</name>
<evidence type="ECO:0000256" key="1">
    <source>
        <dbReference type="ARBA" id="ARBA00023015"/>
    </source>
</evidence>
<proteinExistence type="predicted"/>
<dbReference type="SMART" id="SM00345">
    <property type="entry name" value="HTH_GNTR"/>
    <property type="match status" value="1"/>
</dbReference>
<evidence type="ECO:0000256" key="3">
    <source>
        <dbReference type="ARBA" id="ARBA00023163"/>
    </source>
</evidence>
<feature type="region of interest" description="Disordered" evidence="4">
    <location>
        <begin position="1"/>
        <end position="38"/>
    </location>
</feature>
<comment type="caution">
    <text evidence="6">The sequence shown here is derived from an EMBL/GenBank/DDBJ whole genome shotgun (WGS) entry which is preliminary data.</text>
</comment>
<keyword evidence="1" id="KW-0805">Transcription regulation</keyword>
<dbReference type="Pfam" id="PF07729">
    <property type="entry name" value="FCD"/>
    <property type="match status" value="1"/>
</dbReference>
<dbReference type="PANTHER" id="PTHR43537">
    <property type="entry name" value="TRANSCRIPTIONAL REGULATOR, GNTR FAMILY"/>
    <property type="match status" value="1"/>
</dbReference>